<dbReference type="EMBL" id="JADCNM010000462">
    <property type="protein sequence ID" value="KAG0447409.1"/>
    <property type="molecule type" value="Genomic_DNA"/>
</dbReference>
<comment type="caution">
    <text evidence="2">The sequence shown here is derived from an EMBL/GenBank/DDBJ whole genome shotgun (WGS) entry which is preliminary data.</text>
</comment>
<reference evidence="3 4" key="1">
    <citation type="journal article" date="2020" name="Nat. Food">
        <title>A phased Vanilla planifolia genome enables genetic improvement of flavour and production.</title>
        <authorList>
            <person name="Hasing T."/>
            <person name="Tang H."/>
            <person name="Brym M."/>
            <person name="Khazi F."/>
            <person name="Huang T."/>
            <person name="Chambers A.H."/>
        </authorList>
    </citation>
    <scope>NUCLEOTIDE SEQUENCE [LARGE SCALE GENOMIC DNA]</scope>
    <source>
        <tissue evidence="2">Leaf</tissue>
    </source>
</reference>
<keyword evidence="3" id="KW-1185">Reference proteome</keyword>
<evidence type="ECO:0000313" key="4">
    <source>
        <dbReference type="Proteomes" id="UP000639772"/>
    </source>
</evidence>
<sequence length="62" mass="6985">MAGRYDPFATPDRAGIVNRAWSEVAREGMSIKFGPGQRSVQMSYREVYEPQDDFPIGAYLAK</sequence>
<evidence type="ECO:0000313" key="3">
    <source>
        <dbReference type="Proteomes" id="UP000636800"/>
    </source>
</evidence>
<evidence type="ECO:0000313" key="1">
    <source>
        <dbReference type="EMBL" id="KAG0447409.1"/>
    </source>
</evidence>
<dbReference type="Proteomes" id="UP000639772">
    <property type="component" value="Unassembled WGS sequence"/>
</dbReference>
<gene>
    <name evidence="2" type="ORF">HPP92_028309</name>
    <name evidence="1" type="ORF">HPP92_028334</name>
</gene>
<dbReference type="AlphaFoldDB" id="A0A835U3I8"/>
<proteinExistence type="predicted"/>
<dbReference type="EMBL" id="JADCNL010000461">
    <property type="protein sequence ID" value="KAG0447503.1"/>
    <property type="molecule type" value="Genomic_DNA"/>
</dbReference>
<evidence type="ECO:0000313" key="2">
    <source>
        <dbReference type="EMBL" id="KAG0447503.1"/>
    </source>
</evidence>
<accession>A0A835U3I8</accession>
<protein>
    <submittedName>
        <fullName evidence="2">Uncharacterized protein</fullName>
    </submittedName>
</protein>
<organism evidence="2 3">
    <name type="scientific">Vanilla planifolia</name>
    <name type="common">Vanilla</name>
    <dbReference type="NCBI Taxonomy" id="51239"/>
    <lineage>
        <taxon>Eukaryota</taxon>
        <taxon>Viridiplantae</taxon>
        <taxon>Streptophyta</taxon>
        <taxon>Embryophyta</taxon>
        <taxon>Tracheophyta</taxon>
        <taxon>Spermatophyta</taxon>
        <taxon>Magnoliopsida</taxon>
        <taxon>Liliopsida</taxon>
        <taxon>Asparagales</taxon>
        <taxon>Orchidaceae</taxon>
        <taxon>Vanilloideae</taxon>
        <taxon>Vanilleae</taxon>
        <taxon>Vanilla</taxon>
    </lineage>
</organism>
<name>A0A835U3I8_VANPL</name>
<dbReference type="Proteomes" id="UP000636800">
    <property type="component" value="Unassembled WGS sequence"/>
</dbReference>